<evidence type="ECO:0000313" key="1">
    <source>
        <dbReference type="EMBL" id="KAL0962502.1"/>
    </source>
</evidence>
<dbReference type="AlphaFoldDB" id="A0ABD0WE48"/>
<dbReference type="SUPFAM" id="SSF57302">
    <property type="entry name" value="Snake toxin-like"/>
    <property type="match status" value="1"/>
</dbReference>
<evidence type="ECO:0000313" key="2">
    <source>
        <dbReference type="Proteomes" id="UP001557470"/>
    </source>
</evidence>
<name>A0ABD0WE48_UMBPY</name>
<dbReference type="InterPro" id="IPR045860">
    <property type="entry name" value="Snake_toxin-like_sf"/>
</dbReference>
<organism evidence="1 2">
    <name type="scientific">Umbra pygmaea</name>
    <name type="common">Eastern mudminnow</name>
    <dbReference type="NCBI Taxonomy" id="75934"/>
    <lineage>
        <taxon>Eukaryota</taxon>
        <taxon>Metazoa</taxon>
        <taxon>Chordata</taxon>
        <taxon>Craniata</taxon>
        <taxon>Vertebrata</taxon>
        <taxon>Euteleostomi</taxon>
        <taxon>Actinopterygii</taxon>
        <taxon>Neopterygii</taxon>
        <taxon>Teleostei</taxon>
        <taxon>Protacanthopterygii</taxon>
        <taxon>Esociformes</taxon>
        <taxon>Umbridae</taxon>
        <taxon>Umbra</taxon>
    </lineage>
</organism>
<dbReference type="Proteomes" id="UP001557470">
    <property type="component" value="Unassembled WGS sequence"/>
</dbReference>
<sequence length="191" mass="21085">MLREISAGLPCREWSRRGLWAASREDVLYATEGAACSYRSWQEEEAFVGSEEEADYWGDEGGRVGRFPTEWIRKGHRRTPPPLPPQQPRLAFRPLLGVCLFGSTTNCSANQPNCYIGSAVFNISTIPKIKAKGCVESDSCNFTISRDILGVGYSVQRICCNTNQCNWAGAIQLHLTLVLGAALVAIWSNVV</sequence>
<evidence type="ECO:0008006" key="3">
    <source>
        <dbReference type="Google" id="ProtNLM"/>
    </source>
</evidence>
<keyword evidence="2" id="KW-1185">Reference proteome</keyword>
<proteinExistence type="predicted"/>
<dbReference type="CDD" id="cd00117">
    <property type="entry name" value="TFP"/>
    <property type="match status" value="1"/>
</dbReference>
<reference evidence="1 2" key="1">
    <citation type="submission" date="2024-06" db="EMBL/GenBank/DDBJ databases">
        <authorList>
            <person name="Pan Q."/>
            <person name="Wen M."/>
            <person name="Jouanno E."/>
            <person name="Zahm M."/>
            <person name="Klopp C."/>
            <person name="Cabau C."/>
            <person name="Louis A."/>
            <person name="Berthelot C."/>
            <person name="Parey E."/>
            <person name="Roest Crollius H."/>
            <person name="Montfort J."/>
            <person name="Robinson-Rechavi M."/>
            <person name="Bouchez O."/>
            <person name="Lampietro C."/>
            <person name="Lopez Roques C."/>
            <person name="Donnadieu C."/>
            <person name="Postlethwait J."/>
            <person name="Bobe J."/>
            <person name="Verreycken H."/>
            <person name="Guiguen Y."/>
        </authorList>
    </citation>
    <scope>NUCLEOTIDE SEQUENCE [LARGE SCALE GENOMIC DNA]</scope>
    <source>
        <strain evidence="1">Up_M1</strain>
        <tissue evidence="1">Testis</tissue>
    </source>
</reference>
<accession>A0ABD0WE48</accession>
<gene>
    <name evidence="1" type="ORF">UPYG_G00340850</name>
</gene>
<dbReference type="EMBL" id="JAGEUA010000011">
    <property type="protein sequence ID" value="KAL0962502.1"/>
    <property type="molecule type" value="Genomic_DNA"/>
</dbReference>
<protein>
    <recommendedName>
        <fullName evidence="3">UPAR/Ly6 domain-containing protein</fullName>
    </recommendedName>
</protein>
<comment type="caution">
    <text evidence="1">The sequence shown here is derived from an EMBL/GenBank/DDBJ whole genome shotgun (WGS) entry which is preliminary data.</text>
</comment>